<dbReference type="Gene3D" id="3.40.720.10">
    <property type="entry name" value="Alkaline Phosphatase, subunit A"/>
    <property type="match status" value="1"/>
</dbReference>
<evidence type="ECO:0000259" key="1">
    <source>
        <dbReference type="Pfam" id="PF00884"/>
    </source>
</evidence>
<dbReference type="PANTHER" id="PTHR43751:SF3">
    <property type="entry name" value="SULFATASE N-TERMINAL DOMAIN-CONTAINING PROTEIN"/>
    <property type="match status" value="1"/>
</dbReference>
<dbReference type="InterPro" id="IPR052701">
    <property type="entry name" value="GAG_Ulvan_Degrading_Sulfatases"/>
</dbReference>
<reference evidence="2" key="1">
    <citation type="journal article" date="2014" name="Front. Microbiol.">
        <title>High frequency of phylogenetically diverse reductive dehalogenase-homologous genes in deep subseafloor sedimentary metagenomes.</title>
        <authorList>
            <person name="Kawai M."/>
            <person name="Futagami T."/>
            <person name="Toyoda A."/>
            <person name="Takaki Y."/>
            <person name="Nishi S."/>
            <person name="Hori S."/>
            <person name="Arai W."/>
            <person name="Tsubouchi T."/>
            <person name="Morono Y."/>
            <person name="Uchiyama I."/>
            <person name="Ito T."/>
            <person name="Fujiyama A."/>
            <person name="Inagaki F."/>
            <person name="Takami H."/>
        </authorList>
    </citation>
    <scope>NUCLEOTIDE SEQUENCE</scope>
    <source>
        <strain evidence="2">Expedition CK06-06</strain>
    </source>
</reference>
<dbReference type="PANTHER" id="PTHR43751">
    <property type="entry name" value="SULFATASE"/>
    <property type="match status" value="1"/>
</dbReference>
<accession>X1S9W7</accession>
<comment type="caution">
    <text evidence="2">The sequence shown here is derived from an EMBL/GenBank/DDBJ whole genome shotgun (WGS) entry which is preliminary data.</text>
</comment>
<feature type="domain" description="Sulfatase N-terminal" evidence="1">
    <location>
        <begin position="2"/>
        <end position="174"/>
    </location>
</feature>
<dbReference type="InterPro" id="IPR017850">
    <property type="entry name" value="Alkaline_phosphatase_core_sf"/>
</dbReference>
<evidence type="ECO:0000313" key="2">
    <source>
        <dbReference type="EMBL" id="GAI89822.1"/>
    </source>
</evidence>
<dbReference type="InterPro" id="IPR000917">
    <property type="entry name" value="Sulfatase_N"/>
</dbReference>
<dbReference type="AlphaFoldDB" id="X1S9W7"/>
<gene>
    <name evidence="2" type="ORF">S12H4_30412</name>
</gene>
<dbReference type="Pfam" id="PF00884">
    <property type="entry name" value="Sulfatase"/>
    <property type="match status" value="1"/>
</dbReference>
<organism evidence="2">
    <name type="scientific">marine sediment metagenome</name>
    <dbReference type="NCBI Taxonomy" id="412755"/>
    <lineage>
        <taxon>unclassified sequences</taxon>
        <taxon>metagenomes</taxon>
        <taxon>ecological metagenomes</taxon>
    </lineage>
</organism>
<dbReference type="SUPFAM" id="SSF53649">
    <property type="entry name" value="Alkaline phosphatase-like"/>
    <property type="match status" value="1"/>
</dbReference>
<feature type="non-terminal residue" evidence="2">
    <location>
        <position position="212"/>
    </location>
</feature>
<proteinExistence type="predicted"/>
<sequence length="212" mass="24771">MKNVILLTIDTLRKDVLGCYGNKNGLTPFIDSLQNKFIKFTNAQSTGPYTQASFPGILTSSYYLEYGRQKKCSPKRILISEVLNKSGITTVAFHSNPYLCNYFNWNRGWDVFYDSMQDEVSDTVPYIKGDGINHKVNQWLLSYIKNDDYRPFFLWTHYMDLHEPYIPSREYLDKVDPSIDLSEDEMLILFKEIILKRDVSNQEIVKLLKSFT</sequence>
<dbReference type="EMBL" id="BARW01017636">
    <property type="protein sequence ID" value="GAI89822.1"/>
    <property type="molecule type" value="Genomic_DNA"/>
</dbReference>
<name>X1S9W7_9ZZZZ</name>
<protein>
    <recommendedName>
        <fullName evidence="1">Sulfatase N-terminal domain-containing protein</fullName>
    </recommendedName>
</protein>